<feature type="domain" description="PIN" evidence="9">
    <location>
        <begin position="5"/>
        <end position="122"/>
    </location>
</feature>
<dbReference type="PANTHER" id="PTHR33653">
    <property type="entry name" value="RIBONUCLEASE VAPC2"/>
    <property type="match status" value="1"/>
</dbReference>
<evidence type="ECO:0000256" key="4">
    <source>
        <dbReference type="ARBA" id="ARBA00022723"/>
    </source>
</evidence>
<comment type="cofactor">
    <cofactor evidence="1 8">
        <name>Mg(2+)</name>
        <dbReference type="ChEBI" id="CHEBI:18420"/>
    </cofactor>
</comment>
<dbReference type="GO" id="GO:0004540">
    <property type="term" value="F:RNA nuclease activity"/>
    <property type="evidence" value="ECO:0007669"/>
    <property type="project" value="InterPro"/>
</dbReference>
<dbReference type="Gene3D" id="3.40.50.1010">
    <property type="entry name" value="5'-nuclease"/>
    <property type="match status" value="1"/>
</dbReference>
<dbReference type="GO" id="GO:0090729">
    <property type="term" value="F:toxin activity"/>
    <property type="evidence" value="ECO:0007669"/>
    <property type="project" value="UniProtKB-KW"/>
</dbReference>
<dbReference type="PANTHER" id="PTHR33653:SF1">
    <property type="entry name" value="RIBONUCLEASE VAPC2"/>
    <property type="match status" value="1"/>
</dbReference>
<accession>A0A450SVB6</accession>
<reference evidence="10" key="1">
    <citation type="submission" date="2019-02" db="EMBL/GenBank/DDBJ databases">
        <authorList>
            <person name="Gruber-Vodicka R. H."/>
            <person name="Seah K. B. B."/>
        </authorList>
    </citation>
    <scope>NUCLEOTIDE SEQUENCE</scope>
    <source>
        <strain evidence="10">BECK_DK47</strain>
    </source>
</reference>
<evidence type="ECO:0000313" key="10">
    <source>
        <dbReference type="EMBL" id="VFJ57963.1"/>
    </source>
</evidence>
<protein>
    <recommendedName>
        <fullName evidence="8">Ribonuclease VapC</fullName>
        <shortName evidence="8">RNase VapC</shortName>
        <ecNumber evidence="8">3.1.-.-</ecNumber>
    </recommendedName>
    <alternativeName>
        <fullName evidence="8">Toxin VapC</fullName>
    </alternativeName>
</protein>
<evidence type="ECO:0000256" key="1">
    <source>
        <dbReference type="ARBA" id="ARBA00001946"/>
    </source>
</evidence>
<dbReference type="InterPro" id="IPR002716">
    <property type="entry name" value="PIN_dom"/>
</dbReference>
<evidence type="ECO:0000256" key="2">
    <source>
        <dbReference type="ARBA" id="ARBA00022649"/>
    </source>
</evidence>
<dbReference type="SUPFAM" id="SSF88723">
    <property type="entry name" value="PIN domain-like"/>
    <property type="match status" value="1"/>
</dbReference>
<feature type="binding site" evidence="8">
    <location>
        <position position="97"/>
    </location>
    <ligand>
        <name>Mg(2+)</name>
        <dbReference type="ChEBI" id="CHEBI:18420"/>
    </ligand>
</feature>
<dbReference type="InterPro" id="IPR029060">
    <property type="entry name" value="PIN-like_dom_sf"/>
</dbReference>
<evidence type="ECO:0000256" key="7">
    <source>
        <dbReference type="ARBA" id="ARBA00038093"/>
    </source>
</evidence>
<dbReference type="EC" id="3.1.-.-" evidence="8"/>
<name>A0A450SVB6_9GAMM</name>
<evidence type="ECO:0000256" key="8">
    <source>
        <dbReference type="HAMAP-Rule" id="MF_00265"/>
    </source>
</evidence>
<dbReference type="CDD" id="cd18753">
    <property type="entry name" value="PIN_VapC4-5_FitB-like"/>
    <property type="match status" value="1"/>
</dbReference>
<dbReference type="EMBL" id="CAADEX010000069">
    <property type="protein sequence ID" value="VFJ57963.1"/>
    <property type="molecule type" value="Genomic_DNA"/>
</dbReference>
<evidence type="ECO:0000259" key="9">
    <source>
        <dbReference type="Pfam" id="PF01850"/>
    </source>
</evidence>
<evidence type="ECO:0000256" key="5">
    <source>
        <dbReference type="ARBA" id="ARBA00022801"/>
    </source>
</evidence>
<proteinExistence type="inferred from homology"/>
<dbReference type="GO" id="GO:0000287">
    <property type="term" value="F:magnesium ion binding"/>
    <property type="evidence" value="ECO:0007669"/>
    <property type="project" value="UniProtKB-UniRule"/>
</dbReference>
<dbReference type="InterPro" id="IPR050556">
    <property type="entry name" value="Type_II_TA_system_RNase"/>
</dbReference>
<sequence length="129" mass="14607">MSGKYLLDTNIVIALFANDTVVVGKIGKVENIFIPSVVIGELFYGAEKSSRPEGNSERIQRFVSDNVILDCNARIAQLYGKIKNSLRGKGRPIPENDIWIAATAFWHDLILISRDKHFEAVEDLRFEIW</sequence>
<dbReference type="HAMAP" id="MF_00265">
    <property type="entry name" value="VapC_Nob1"/>
    <property type="match status" value="1"/>
</dbReference>
<gene>
    <name evidence="8" type="primary">vapC</name>
    <name evidence="10" type="ORF">BECKDK2373B_GA0170837_106910</name>
</gene>
<keyword evidence="10" id="KW-0255">Endonuclease</keyword>
<keyword evidence="8" id="KW-0800">Toxin</keyword>
<keyword evidence="3 8" id="KW-0540">Nuclease</keyword>
<dbReference type="InterPro" id="IPR022907">
    <property type="entry name" value="VapC_family"/>
</dbReference>
<dbReference type="Pfam" id="PF01850">
    <property type="entry name" value="PIN"/>
    <property type="match status" value="1"/>
</dbReference>
<evidence type="ECO:0000256" key="6">
    <source>
        <dbReference type="ARBA" id="ARBA00022842"/>
    </source>
</evidence>
<keyword evidence="4 8" id="KW-0479">Metal-binding</keyword>
<dbReference type="GO" id="GO:0004519">
    <property type="term" value="F:endonuclease activity"/>
    <property type="evidence" value="ECO:0007669"/>
    <property type="project" value="UniProtKB-KW"/>
</dbReference>
<organism evidence="10">
    <name type="scientific">Candidatus Kentrum sp. DK</name>
    <dbReference type="NCBI Taxonomy" id="2126562"/>
    <lineage>
        <taxon>Bacteria</taxon>
        <taxon>Pseudomonadati</taxon>
        <taxon>Pseudomonadota</taxon>
        <taxon>Gammaproteobacteria</taxon>
        <taxon>Candidatus Kentrum</taxon>
    </lineage>
</organism>
<keyword evidence="6 8" id="KW-0460">Magnesium</keyword>
<dbReference type="GO" id="GO:0016787">
    <property type="term" value="F:hydrolase activity"/>
    <property type="evidence" value="ECO:0007669"/>
    <property type="project" value="UniProtKB-KW"/>
</dbReference>
<evidence type="ECO:0000256" key="3">
    <source>
        <dbReference type="ARBA" id="ARBA00022722"/>
    </source>
</evidence>
<comment type="function">
    <text evidence="8">Toxic component of a toxin-antitoxin (TA) system. An RNase.</text>
</comment>
<keyword evidence="2 8" id="KW-1277">Toxin-antitoxin system</keyword>
<comment type="similarity">
    <text evidence="7 8">Belongs to the PINc/VapC protein family.</text>
</comment>
<dbReference type="AlphaFoldDB" id="A0A450SVB6"/>
<keyword evidence="5 8" id="KW-0378">Hydrolase</keyword>
<feature type="binding site" evidence="8">
    <location>
        <position position="8"/>
    </location>
    <ligand>
        <name>Mg(2+)</name>
        <dbReference type="ChEBI" id="CHEBI:18420"/>
    </ligand>
</feature>